<dbReference type="GO" id="GO:0051865">
    <property type="term" value="P:protein autoubiquitination"/>
    <property type="evidence" value="ECO:0007669"/>
    <property type="project" value="TreeGrafter"/>
</dbReference>
<dbReference type="EMBL" id="JABCKI010005768">
    <property type="protein sequence ID" value="KAG5638342.1"/>
    <property type="molecule type" value="Genomic_DNA"/>
</dbReference>
<dbReference type="GO" id="GO:0000151">
    <property type="term" value="C:ubiquitin ligase complex"/>
    <property type="evidence" value="ECO:0007669"/>
    <property type="project" value="TreeGrafter"/>
</dbReference>
<dbReference type="GO" id="GO:0005634">
    <property type="term" value="C:nucleus"/>
    <property type="evidence" value="ECO:0007669"/>
    <property type="project" value="TreeGrafter"/>
</dbReference>
<evidence type="ECO:0000313" key="3">
    <source>
        <dbReference type="Proteomes" id="UP000717328"/>
    </source>
</evidence>
<dbReference type="GO" id="GO:0000209">
    <property type="term" value="P:protein polyubiquitination"/>
    <property type="evidence" value="ECO:0007669"/>
    <property type="project" value="TreeGrafter"/>
</dbReference>
<evidence type="ECO:0000256" key="1">
    <source>
        <dbReference type="SAM" id="MobiDB-lite"/>
    </source>
</evidence>
<feature type="compositionally biased region" description="Basic and acidic residues" evidence="1">
    <location>
        <begin position="365"/>
        <end position="380"/>
    </location>
</feature>
<feature type="region of interest" description="Disordered" evidence="1">
    <location>
        <begin position="311"/>
        <end position="331"/>
    </location>
</feature>
<dbReference type="PANTHER" id="PTHR31531">
    <property type="entry name" value="E3 UBIQUITIN-PROTEIN LIGASE E3D FAMILY MEMBER"/>
    <property type="match status" value="1"/>
</dbReference>
<evidence type="ECO:0000313" key="2">
    <source>
        <dbReference type="EMBL" id="KAG5638342.1"/>
    </source>
</evidence>
<dbReference type="Proteomes" id="UP000717328">
    <property type="component" value="Unassembled WGS sequence"/>
</dbReference>
<protein>
    <submittedName>
        <fullName evidence="2">Uncharacterized protein</fullName>
    </submittedName>
</protein>
<dbReference type="Pfam" id="PF09814">
    <property type="entry name" value="HECT_2"/>
    <property type="match status" value="1"/>
</dbReference>
<dbReference type="AlphaFoldDB" id="A0A9P7FTK5"/>
<organism evidence="2 3">
    <name type="scientific">Sphagnurus paluster</name>
    <dbReference type="NCBI Taxonomy" id="117069"/>
    <lineage>
        <taxon>Eukaryota</taxon>
        <taxon>Fungi</taxon>
        <taxon>Dikarya</taxon>
        <taxon>Basidiomycota</taxon>
        <taxon>Agaricomycotina</taxon>
        <taxon>Agaricomycetes</taxon>
        <taxon>Agaricomycetidae</taxon>
        <taxon>Agaricales</taxon>
        <taxon>Tricholomatineae</taxon>
        <taxon>Lyophyllaceae</taxon>
        <taxon>Sphagnurus</taxon>
    </lineage>
</organism>
<dbReference type="GO" id="GO:0030332">
    <property type="term" value="F:cyclin binding"/>
    <property type="evidence" value="ECO:0007669"/>
    <property type="project" value="TreeGrafter"/>
</dbReference>
<dbReference type="GO" id="GO:0005829">
    <property type="term" value="C:cytosol"/>
    <property type="evidence" value="ECO:0007669"/>
    <property type="project" value="TreeGrafter"/>
</dbReference>
<feature type="region of interest" description="Disordered" evidence="1">
    <location>
        <begin position="365"/>
        <end position="401"/>
    </location>
</feature>
<dbReference type="GO" id="GO:0043161">
    <property type="term" value="P:proteasome-mediated ubiquitin-dependent protein catabolic process"/>
    <property type="evidence" value="ECO:0007669"/>
    <property type="project" value="TreeGrafter"/>
</dbReference>
<gene>
    <name evidence="2" type="ORF">H0H81_000585</name>
</gene>
<feature type="region of interest" description="Disordered" evidence="1">
    <location>
        <begin position="1"/>
        <end position="63"/>
    </location>
</feature>
<dbReference type="OrthoDB" id="66510at2759"/>
<dbReference type="GO" id="GO:0031624">
    <property type="term" value="F:ubiquitin conjugating enzyme binding"/>
    <property type="evidence" value="ECO:0007669"/>
    <property type="project" value="TreeGrafter"/>
</dbReference>
<proteinExistence type="predicted"/>
<reference evidence="2" key="2">
    <citation type="submission" date="2021-10" db="EMBL/GenBank/DDBJ databases">
        <title>Phylogenomics reveals ancestral predisposition of the termite-cultivated fungus Termitomyces towards a domesticated lifestyle.</title>
        <authorList>
            <person name="Auxier B."/>
            <person name="Grum-Grzhimaylo A."/>
            <person name="Cardenas M.E."/>
            <person name="Lodge J.D."/>
            <person name="Laessoe T."/>
            <person name="Pedersen O."/>
            <person name="Smith M.E."/>
            <person name="Kuyper T.W."/>
            <person name="Franco-Molano E.A."/>
            <person name="Baroni T.J."/>
            <person name="Aanen D.K."/>
        </authorList>
    </citation>
    <scope>NUCLEOTIDE SEQUENCE</scope>
    <source>
        <strain evidence="2">D49</strain>
    </source>
</reference>
<name>A0A9P7FTK5_9AGAR</name>
<comment type="caution">
    <text evidence="2">The sequence shown here is derived from an EMBL/GenBank/DDBJ whole genome shotgun (WGS) entry which is preliminary data.</text>
</comment>
<sequence>MATLTRPKKQLARPVSTPLLTSAIPTPFPRELLDRTEELAGASTHQADSHPGPSRASEAQNVQKSEGYGALQEVMPSIIHVQRSCLMTLNNLLSMPTRWNPIVPDRRHSMPSSPQVTDAHHRVAESSSALQTLLSNLRNQECTNDMIEVHGGQSESELLHELRTRIQSISSSLELSDAALANSLVSLLSYFYRLSTIQSTLPHSLQDAEEASPEAIDPADQFDVLKQHLSDLRIERLSTQPDVPTHGSTPVVAVEAALLWNRIDEELEKVVAMCKERAETLSRSPREYFPPQYEPEDYEFEMLPEYQESGVRSSIDSKLRNPPHSPVTASRQMDEKMRLDLEGVAMAIDRLYLVAPQLHNQRVELKSSKVAQMERARREGSQTPLTPQSRSGKQKDKEGDVRDLERMFSLLAKASERSLNNQSVMLEGGLPARMEKARQKDLAKRDAFVEQLANHSAAGRMHGQDAVLQPRIKDPHALLSLPEFIRESVPASFIRADPKAMLSLPEFVKEPPPPGFLELESGISGIPTRKSKKRLRHRSLSAPSLSWLKTSRSGSSNGGSSGASHSRSQAININTLPSGPSGKLHVFCGIDHVEVHFLILVSFEIHYVAENHENLQHVLLFFVVTGAILGVDIEAEVLPPFPEADGEGGDRLIIRSGPRNSLPLLLPGRILPGKQDVRVQSSHYEIKLTTVASAQSTETVNEDTPPLLDAAQLSAANPTSFICASCSLPLVQSTHIAEYRDLPSEHWEELVDAWMCHSDQKLHEHVVQHGKGGFWPHSGQALVGGSYLLFEESSLTLNNLHLSEQPKVCPCPFHPYIHMPCRMSKKTGVGSHQRLFVSCFQTFPWRCFRFLEAHDGFEDRHHFAGIVHEYEDGSVSVDTKHPRLMG</sequence>
<dbReference type="InterPro" id="IPR019193">
    <property type="entry name" value="UBQ-conj_enz_E2-bd_prot"/>
</dbReference>
<dbReference type="PANTHER" id="PTHR31531:SF2">
    <property type="entry name" value="E3 UBIQUITIN-PROTEIN LIGASE E3D"/>
    <property type="match status" value="1"/>
</dbReference>
<feature type="compositionally biased region" description="Basic residues" evidence="1">
    <location>
        <begin position="1"/>
        <end position="11"/>
    </location>
</feature>
<dbReference type="GO" id="GO:0061630">
    <property type="term" value="F:ubiquitin protein ligase activity"/>
    <property type="evidence" value="ECO:0007669"/>
    <property type="project" value="TreeGrafter"/>
</dbReference>
<reference evidence="2" key="1">
    <citation type="submission" date="2021-02" db="EMBL/GenBank/DDBJ databases">
        <authorList>
            <person name="Nieuwenhuis M."/>
            <person name="Van De Peppel L.J.J."/>
        </authorList>
    </citation>
    <scope>NUCLEOTIDE SEQUENCE</scope>
    <source>
        <strain evidence="2">D49</strain>
    </source>
</reference>
<accession>A0A9P7FTK5</accession>
<keyword evidence="3" id="KW-1185">Reference proteome</keyword>
<feature type="compositionally biased region" description="Polar residues" evidence="1">
    <location>
        <begin position="381"/>
        <end position="391"/>
    </location>
</feature>
<feature type="region of interest" description="Disordered" evidence="1">
    <location>
        <begin position="548"/>
        <end position="567"/>
    </location>
</feature>
<dbReference type="GO" id="GO:0006513">
    <property type="term" value="P:protein monoubiquitination"/>
    <property type="evidence" value="ECO:0007669"/>
    <property type="project" value="TreeGrafter"/>
</dbReference>